<proteinExistence type="predicted"/>
<reference evidence="1 2" key="1">
    <citation type="journal article" date="2016" name="Antonie Van Leeuwenhoek">
        <title>Bacillus depressus sp. nov., isolated from soil of a sunflower field.</title>
        <authorList>
            <person name="Wei X."/>
            <person name="Xin D."/>
            <person name="Xin Y."/>
            <person name="Zhang H."/>
            <person name="Wang T."/>
            <person name="Zhang J."/>
        </authorList>
    </citation>
    <scope>NUCLEOTIDE SEQUENCE [LARGE SCALE GENOMIC DNA]</scope>
    <source>
        <strain evidence="1 2">BZ1</strain>
    </source>
</reference>
<dbReference type="AlphaFoldDB" id="A0A6L3UZ17"/>
<evidence type="ECO:0000313" key="2">
    <source>
        <dbReference type="Proteomes" id="UP000481030"/>
    </source>
</evidence>
<sequence>MNKFSVVYLFVICDECDSKWKHPDEVKNYKKFRSVFDTTTEETPSDEEDISLFEWDVEIQQLTDEEIRAKGWKKYIVENK</sequence>
<dbReference type="RefSeq" id="WP_151537456.1">
    <property type="nucleotide sequence ID" value="NZ_WBOS01000026.1"/>
</dbReference>
<protein>
    <submittedName>
        <fullName evidence="1">Uncharacterized protein</fullName>
    </submittedName>
</protein>
<accession>A0A6L3UZ17</accession>
<organism evidence="1 2">
    <name type="scientific">Cytobacillus depressus</name>
    <dbReference type="NCBI Taxonomy" id="1602942"/>
    <lineage>
        <taxon>Bacteria</taxon>
        <taxon>Bacillati</taxon>
        <taxon>Bacillota</taxon>
        <taxon>Bacilli</taxon>
        <taxon>Bacillales</taxon>
        <taxon>Bacillaceae</taxon>
        <taxon>Cytobacillus</taxon>
    </lineage>
</organism>
<dbReference type="Proteomes" id="UP000481030">
    <property type="component" value="Unassembled WGS sequence"/>
</dbReference>
<evidence type="ECO:0000313" key="1">
    <source>
        <dbReference type="EMBL" id="KAB2328648.1"/>
    </source>
</evidence>
<comment type="caution">
    <text evidence="1">The sequence shown here is derived from an EMBL/GenBank/DDBJ whole genome shotgun (WGS) entry which is preliminary data.</text>
</comment>
<name>A0A6L3UZ17_9BACI</name>
<dbReference type="EMBL" id="WBOS01000026">
    <property type="protein sequence ID" value="KAB2328648.1"/>
    <property type="molecule type" value="Genomic_DNA"/>
</dbReference>
<gene>
    <name evidence="1" type="ORF">F7731_24830</name>
</gene>
<keyword evidence="2" id="KW-1185">Reference proteome</keyword>
<dbReference type="OrthoDB" id="88936at2"/>